<dbReference type="Proteomes" id="UP000295662">
    <property type="component" value="Unassembled WGS sequence"/>
</dbReference>
<name>A0A4R7RSF1_9BACT</name>
<evidence type="ECO:0000313" key="2">
    <source>
        <dbReference type="EMBL" id="TDU67247.1"/>
    </source>
</evidence>
<feature type="domain" description="DUF5615" evidence="1">
    <location>
        <begin position="1"/>
        <end position="109"/>
    </location>
</feature>
<dbReference type="Pfam" id="PF18480">
    <property type="entry name" value="DUF5615"/>
    <property type="match status" value="1"/>
</dbReference>
<gene>
    <name evidence="2" type="ORF">EI77_03449</name>
</gene>
<evidence type="ECO:0000313" key="3">
    <source>
        <dbReference type="Proteomes" id="UP000295662"/>
    </source>
</evidence>
<dbReference type="OrthoDB" id="334367at2"/>
<comment type="caution">
    <text evidence="2">The sequence shown here is derived from an EMBL/GenBank/DDBJ whole genome shotgun (WGS) entry which is preliminary data.</text>
</comment>
<reference evidence="2 3" key="1">
    <citation type="submission" date="2019-03" db="EMBL/GenBank/DDBJ databases">
        <title>Genomic Encyclopedia of Archaeal and Bacterial Type Strains, Phase II (KMG-II): from individual species to whole genera.</title>
        <authorList>
            <person name="Goeker M."/>
        </authorList>
    </citation>
    <scope>NUCLEOTIDE SEQUENCE [LARGE SCALE GENOMIC DNA]</scope>
    <source>
        <strain evidence="2 3">ATCC 25309</strain>
    </source>
</reference>
<dbReference type="AlphaFoldDB" id="A0A4R7RSF1"/>
<dbReference type="RefSeq" id="WP_133796468.1">
    <property type="nucleotide sequence ID" value="NZ_SOCA01000007.1"/>
</dbReference>
<proteinExistence type="predicted"/>
<sequence length="117" mass="13290">MKFLIDAHLPPSLKKVFEEAGQDVIHTLDLPDQNASRDGQLNTVSMAEQRIVVTKDTDFYHSHLLQGRPWKLVLVRTGNMGLKDTRRMFEQHLPAILEALNECTLVELDRQKVSAVA</sequence>
<dbReference type="EMBL" id="SOCA01000007">
    <property type="protein sequence ID" value="TDU67247.1"/>
    <property type="molecule type" value="Genomic_DNA"/>
</dbReference>
<accession>A0A4R7RSF1</accession>
<organism evidence="2 3">
    <name type="scientific">Prosthecobacter fusiformis</name>
    <dbReference type="NCBI Taxonomy" id="48464"/>
    <lineage>
        <taxon>Bacteria</taxon>
        <taxon>Pseudomonadati</taxon>
        <taxon>Verrucomicrobiota</taxon>
        <taxon>Verrucomicrobiia</taxon>
        <taxon>Verrucomicrobiales</taxon>
        <taxon>Verrucomicrobiaceae</taxon>
        <taxon>Prosthecobacter</taxon>
    </lineage>
</organism>
<dbReference type="InterPro" id="IPR041049">
    <property type="entry name" value="DUF5615"/>
</dbReference>
<keyword evidence="3" id="KW-1185">Reference proteome</keyword>
<protein>
    <submittedName>
        <fullName evidence="2">Putative nuclease of predicted toxin-antitoxin system</fullName>
    </submittedName>
</protein>
<evidence type="ECO:0000259" key="1">
    <source>
        <dbReference type="Pfam" id="PF18480"/>
    </source>
</evidence>